<evidence type="ECO:0000256" key="1">
    <source>
        <dbReference type="SAM" id="MobiDB-lite"/>
    </source>
</evidence>
<dbReference type="EMBL" id="JARJCM010000277">
    <property type="protein sequence ID" value="KAJ7019985.1"/>
    <property type="molecule type" value="Genomic_DNA"/>
</dbReference>
<evidence type="ECO:0000313" key="3">
    <source>
        <dbReference type="EMBL" id="KAJ7019983.1"/>
    </source>
</evidence>
<keyword evidence="2" id="KW-0812">Transmembrane</keyword>
<dbReference type="Proteomes" id="UP001218188">
    <property type="component" value="Unassembled WGS sequence"/>
</dbReference>
<name>A0AAD6S3T1_9AGAR</name>
<accession>A0AAD6S3T1</accession>
<feature type="region of interest" description="Disordered" evidence="1">
    <location>
        <begin position="74"/>
        <end position="127"/>
    </location>
</feature>
<evidence type="ECO:0000313" key="4">
    <source>
        <dbReference type="EMBL" id="KAJ7019985.1"/>
    </source>
</evidence>
<protein>
    <submittedName>
        <fullName evidence="3">Uncharacterized protein</fullName>
    </submittedName>
</protein>
<evidence type="ECO:0000256" key="2">
    <source>
        <dbReference type="SAM" id="Phobius"/>
    </source>
</evidence>
<dbReference type="EMBL" id="JARJCM010000277">
    <property type="protein sequence ID" value="KAJ7019983.1"/>
    <property type="molecule type" value="Genomic_DNA"/>
</dbReference>
<evidence type="ECO:0000313" key="5">
    <source>
        <dbReference type="Proteomes" id="UP001218188"/>
    </source>
</evidence>
<keyword evidence="2" id="KW-0472">Membrane</keyword>
<feature type="transmembrane region" description="Helical" evidence="2">
    <location>
        <begin position="136"/>
        <end position="154"/>
    </location>
</feature>
<reference evidence="3" key="1">
    <citation type="submission" date="2023-03" db="EMBL/GenBank/DDBJ databases">
        <title>Massive genome expansion in bonnet fungi (Mycena s.s.) driven by repeated elements and novel gene families across ecological guilds.</title>
        <authorList>
            <consortium name="Lawrence Berkeley National Laboratory"/>
            <person name="Harder C.B."/>
            <person name="Miyauchi S."/>
            <person name="Viragh M."/>
            <person name="Kuo A."/>
            <person name="Thoen E."/>
            <person name="Andreopoulos B."/>
            <person name="Lu D."/>
            <person name="Skrede I."/>
            <person name="Drula E."/>
            <person name="Henrissat B."/>
            <person name="Morin E."/>
            <person name="Kohler A."/>
            <person name="Barry K."/>
            <person name="LaButti K."/>
            <person name="Morin E."/>
            <person name="Salamov A."/>
            <person name="Lipzen A."/>
            <person name="Mereny Z."/>
            <person name="Hegedus B."/>
            <person name="Baldrian P."/>
            <person name="Stursova M."/>
            <person name="Weitz H."/>
            <person name="Taylor A."/>
            <person name="Grigoriev I.V."/>
            <person name="Nagy L.G."/>
            <person name="Martin F."/>
            <person name="Kauserud H."/>
        </authorList>
    </citation>
    <scope>NUCLEOTIDE SEQUENCE</scope>
    <source>
        <strain evidence="3">CBHHK200</strain>
    </source>
</reference>
<proteinExistence type="predicted"/>
<dbReference type="AlphaFoldDB" id="A0AAD6S3T1"/>
<keyword evidence="2" id="KW-1133">Transmembrane helix</keyword>
<gene>
    <name evidence="3" type="ORF">C8F04DRAFT_1197145</name>
    <name evidence="4" type="ORF">C8F04DRAFT_1319677</name>
</gene>
<sequence length="161" mass="17847">MGFFATESTLETQFAPALQSLAGCKSKHRNISERWLFPVRMSSRCRTVIVSSLVPISGTHTIHLGILHTFSASPNKVRKERKTDEDVPMPPSPRQTSAGADEDWADNPNDNENVEEGEASREAAPNHGCPKEYPGFLHNLVFVILLTISMLAFARNRATNE</sequence>
<keyword evidence="5" id="KW-1185">Reference proteome</keyword>
<organism evidence="3 5">
    <name type="scientific">Mycena alexandri</name>
    <dbReference type="NCBI Taxonomy" id="1745969"/>
    <lineage>
        <taxon>Eukaryota</taxon>
        <taxon>Fungi</taxon>
        <taxon>Dikarya</taxon>
        <taxon>Basidiomycota</taxon>
        <taxon>Agaricomycotina</taxon>
        <taxon>Agaricomycetes</taxon>
        <taxon>Agaricomycetidae</taxon>
        <taxon>Agaricales</taxon>
        <taxon>Marasmiineae</taxon>
        <taxon>Mycenaceae</taxon>
        <taxon>Mycena</taxon>
    </lineage>
</organism>
<comment type="caution">
    <text evidence="3">The sequence shown here is derived from an EMBL/GenBank/DDBJ whole genome shotgun (WGS) entry which is preliminary data.</text>
</comment>